<dbReference type="InterPro" id="IPR042354">
    <property type="entry name" value="FBX38"/>
</dbReference>
<dbReference type="PROSITE" id="PS50181">
    <property type="entry name" value="FBOX"/>
    <property type="match status" value="1"/>
</dbReference>
<evidence type="ECO:0000313" key="3">
    <source>
        <dbReference type="EMBL" id="CAI9715558.1"/>
    </source>
</evidence>
<feature type="compositionally biased region" description="Low complexity" evidence="1">
    <location>
        <begin position="1019"/>
        <end position="1032"/>
    </location>
</feature>
<feature type="region of interest" description="Disordered" evidence="1">
    <location>
        <begin position="1187"/>
        <end position="1340"/>
    </location>
</feature>
<feature type="compositionally biased region" description="Low complexity" evidence="1">
    <location>
        <begin position="894"/>
        <end position="908"/>
    </location>
</feature>
<feature type="region of interest" description="Disordered" evidence="1">
    <location>
        <begin position="1"/>
        <end position="32"/>
    </location>
</feature>
<organism evidence="3 4">
    <name type="scientific">Octopus vulgaris</name>
    <name type="common">Common octopus</name>
    <dbReference type="NCBI Taxonomy" id="6645"/>
    <lineage>
        <taxon>Eukaryota</taxon>
        <taxon>Metazoa</taxon>
        <taxon>Spiralia</taxon>
        <taxon>Lophotrochozoa</taxon>
        <taxon>Mollusca</taxon>
        <taxon>Cephalopoda</taxon>
        <taxon>Coleoidea</taxon>
        <taxon>Octopodiformes</taxon>
        <taxon>Octopoda</taxon>
        <taxon>Incirrata</taxon>
        <taxon>Octopodidae</taxon>
        <taxon>Octopus</taxon>
    </lineage>
</organism>
<evidence type="ECO:0000259" key="2">
    <source>
        <dbReference type="PROSITE" id="PS50181"/>
    </source>
</evidence>
<dbReference type="GO" id="GO:0005737">
    <property type="term" value="C:cytoplasm"/>
    <property type="evidence" value="ECO:0007669"/>
    <property type="project" value="TreeGrafter"/>
</dbReference>
<feature type="compositionally biased region" description="Low complexity" evidence="1">
    <location>
        <begin position="1196"/>
        <end position="1233"/>
    </location>
</feature>
<dbReference type="InterPro" id="IPR036047">
    <property type="entry name" value="F-box-like_dom_sf"/>
</dbReference>
<dbReference type="SUPFAM" id="SSF81383">
    <property type="entry name" value="F-box domain"/>
    <property type="match status" value="1"/>
</dbReference>
<feature type="compositionally biased region" description="Polar residues" evidence="1">
    <location>
        <begin position="755"/>
        <end position="765"/>
    </location>
</feature>
<gene>
    <name evidence="3" type="ORF">OCTVUL_1B029044</name>
</gene>
<protein>
    <submittedName>
        <fullName evidence="3">F-box only protein 38</fullName>
    </submittedName>
</protein>
<feature type="compositionally biased region" description="Low complexity" evidence="1">
    <location>
        <begin position="1068"/>
        <end position="1085"/>
    </location>
</feature>
<feature type="region of interest" description="Disordered" evidence="1">
    <location>
        <begin position="525"/>
        <end position="558"/>
    </location>
</feature>
<sequence length="1622" mass="174945">MAPCKKLKIDDDIATSPSPSQGLAEDQPMPECPQRRRSARLQLLAKSRSLYEMQLPLPDDYLAELSLEIICRILDYLPLRDVLKMECLSKKIKQAVDLHLRLRRVVDFTEGSIYGWMSDKIHDSTLAHLIGRCTELEYIYGFHPHYIGQRRQRGVNMLSIPGVVHAMSSAPKLKGIEISDIFLLEAILKYLPKLEILGTFKNRDCFFPIFCNNKLSLLSNPLITSLHLTGVVIPELPRMQTLKHLYLRFVRLTQHQPFRDFAAPSLRTFVMAHCAGPINPLRHVPLITSLAMAKSLQRLELLRVPFLGGLIQHIVDDSWRVQGFRNLQAITFGACKHALEVDLGFLIITCEAKLTDLCVQPSLTKDNLFSALTMAEVTFPNFKSLTLGFVDSFPEPGKWTAEELLTEGLVEVQENPAMITDIGMKAVGRCFPSVSHMEIYNCPHLHYPTSWFHPDTNCWSNLKNLHLRRCHAIRLEDLNAFIPMLPSLLSLHLEFMLREPPKGCARVGLSAGTGLGVSSALVQNNGADAHNQPNAAGAGAANNQGDQPPAQAAPVPPAAAAAAAAAAAPAEAEPQHNNAEADAAVAAAAAYPPPPPPMSPPPLPPSPPPLPPSPEQPPPPLPPPPDQLAPLATSAQPLSPPLLPEHSTSQSPLPLSRDSSPHQSPVHCSSHPISTSQCCTPSTSHNCVAPSQQDCASNVAGSSSGSVPRQSGKKNSLLRSKENSSSSQKSCEINDKKSQDGESSSEDGQRIEPGDSSSNRHVPNQLAIGNNHSYLTEQNNLYSAVKAGPSGLNHTCCCTSVIANKRVNHHFGHKNTKVTKCSAEKTSKHTTKSDLHSKGAYTCYNPSVRVISTDTSSAQPSTSGLNICKSDFVNNASIPSVANGSSASKQCTHSGGSSSSSSNSSSSSKGKDGIGGHCSSSSSSSSNENNSIGDDCCSTSRSNVRNCCNNVSDVRSHNSANQWLQEKHKKNLMNMAQRKRMRELDDCCPSSAGGETEGECAKSRSSNKAFSEKLSASSAISGGECSSSTTTSHMHRCNESSSGKKYLHKFLYKKDKHSANAKSSESCSPVSEPQPSTSSSTSSDTVFDVAPPTCDKSADVPPAIGDNMQSSADTDALVSGNHSDSSKCCTFNENNLPSSSCISHSAEAHLEVKCEGNRIPTVSTMSPKGKCLRSGFRTVLKSSAKITTKSKKGCDSSPLPLLSSSLPSSSSSTSSSSSSPSSSSSSSSSFSGSGPVKMNQSCQAVSEEIRETTKKAKENEDATKSASHSAENASGSERSSSSAAAATNSNNSQNTGSSSRSSSSVRAASSSSSSSSTSNSVQSGWTARSGPKYSYTRKSVKRKMNTCDQATSTSDPVQEEDHIQVLGVQSKTLTTLTLHMVGITNLCLLDCPNLATVSCSACRVLKKISIGKCPKLSRISFAQCKKLLEDQVIKELSPLPSDISRVLFLRPMHQLQIPMTSLFGQEDHSSGYHCLVKDHCKQPSMMVLNRKRAEILVDLLPNINSCLREILKSHENVVVPLEEKCPRSIHNFEEINEDGSVLEVKTDIPWLKFFLQNYSDQKEKDMLPNTPVGRELASERLRQLGENFIKEGIQGDYWSDSVFLVYINMCDISGLPTPDLYV</sequence>
<dbReference type="Pfam" id="PF00646">
    <property type="entry name" value="F-box"/>
    <property type="match status" value="1"/>
</dbReference>
<feature type="compositionally biased region" description="Low complexity" evidence="1">
    <location>
        <begin position="919"/>
        <end position="931"/>
    </location>
</feature>
<feature type="compositionally biased region" description="Basic and acidic residues" evidence="1">
    <location>
        <begin position="1247"/>
        <end position="1263"/>
    </location>
</feature>
<evidence type="ECO:0000256" key="1">
    <source>
        <dbReference type="SAM" id="MobiDB-lite"/>
    </source>
</evidence>
<dbReference type="GO" id="GO:0031146">
    <property type="term" value="P:SCF-dependent proteasomal ubiquitin-dependent protein catabolic process"/>
    <property type="evidence" value="ECO:0007669"/>
    <property type="project" value="InterPro"/>
</dbReference>
<name>A0AA36AHG0_OCTVU</name>
<feature type="region of interest" description="Disordered" evidence="1">
    <location>
        <begin position="1061"/>
        <end position="1119"/>
    </location>
</feature>
<feature type="region of interest" description="Disordered" evidence="1">
    <location>
        <begin position="589"/>
        <end position="765"/>
    </location>
</feature>
<feature type="region of interest" description="Disordered" evidence="1">
    <location>
        <begin position="1019"/>
        <end position="1039"/>
    </location>
</feature>
<feature type="compositionally biased region" description="Polar residues" evidence="1">
    <location>
        <begin position="646"/>
        <end position="695"/>
    </location>
</feature>
<feature type="region of interest" description="Disordered" evidence="1">
    <location>
        <begin position="887"/>
        <end position="931"/>
    </location>
</feature>
<keyword evidence="4" id="KW-1185">Reference proteome</keyword>
<feature type="domain" description="F-box" evidence="2">
    <location>
        <begin position="59"/>
        <end position="105"/>
    </location>
</feature>
<feature type="compositionally biased region" description="Low complexity" evidence="1">
    <location>
        <begin position="696"/>
        <end position="730"/>
    </location>
</feature>
<dbReference type="GO" id="GO:0005634">
    <property type="term" value="C:nucleus"/>
    <property type="evidence" value="ECO:0007669"/>
    <property type="project" value="TreeGrafter"/>
</dbReference>
<dbReference type="PANTHER" id="PTHR14753">
    <property type="entry name" value="F-BOX ONLY PROTEIN 38"/>
    <property type="match status" value="1"/>
</dbReference>
<feature type="compositionally biased region" description="Pro residues" evidence="1">
    <location>
        <begin position="591"/>
        <end position="627"/>
    </location>
</feature>
<dbReference type="PANTHER" id="PTHR14753:SF3">
    <property type="entry name" value="F-BOX ONLY PROTEIN 38"/>
    <property type="match status" value="1"/>
</dbReference>
<dbReference type="InterPro" id="IPR001810">
    <property type="entry name" value="F-box_dom"/>
</dbReference>
<dbReference type="Proteomes" id="UP001162480">
    <property type="component" value="Chromosome 1"/>
</dbReference>
<dbReference type="GO" id="GO:0070936">
    <property type="term" value="P:protein K48-linked ubiquitination"/>
    <property type="evidence" value="ECO:0007669"/>
    <property type="project" value="TreeGrafter"/>
</dbReference>
<feature type="compositionally biased region" description="Low complexity" evidence="1">
    <location>
        <begin position="529"/>
        <end position="558"/>
    </location>
</feature>
<evidence type="ECO:0000313" key="4">
    <source>
        <dbReference type="Proteomes" id="UP001162480"/>
    </source>
</evidence>
<proteinExistence type="predicted"/>
<dbReference type="SUPFAM" id="SSF52047">
    <property type="entry name" value="RNI-like"/>
    <property type="match status" value="1"/>
</dbReference>
<feature type="compositionally biased region" description="Low complexity" evidence="1">
    <location>
        <begin position="1269"/>
        <end position="1323"/>
    </location>
</feature>
<dbReference type="EMBL" id="OX597814">
    <property type="protein sequence ID" value="CAI9715558.1"/>
    <property type="molecule type" value="Genomic_DNA"/>
</dbReference>
<accession>A0AA36AHG0</accession>
<reference evidence="3" key="1">
    <citation type="submission" date="2023-08" db="EMBL/GenBank/DDBJ databases">
        <authorList>
            <person name="Alioto T."/>
            <person name="Alioto T."/>
            <person name="Gomez Garrido J."/>
        </authorList>
    </citation>
    <scope>NUCLEOTIDE SEQUENCE</scope>
</reference>
<dbReference type="SMART" id="SM00256">
    <property type="entry name" value="FBOX"/>
    <property type="match status" value="1"/>
</dbReference>
<dbReference type="CDD" id="cd22107">
    <property type="entry name" value="F-box_FBXO38"/>
    <property type="match status" value="1"/>
</dbReference>